<dbReference type="Pfam" id="PF00550">
    <property type="entry name" value="PP-binding"/>
    <property type="match status" value="1"/>
</dbReference>
<dbReference type="InterPro" id="IPR009081">
    <property type="entry name" value="PP-bd_ACP"/>
</dbReference>
<reference evidence="2" key="2">
    <citation type="journal article" date="2014" name="ISME J.">
        <title>Microbial stratification in low pH oxic and suboxic macroscopic growths along an acid mine drainage.</title>
        <authorList>
            <person name="Mendez-Garcia C."/>
            <person name="Mesa V."/>
            <person name="Sprenger R.R."/>
            <person name="Richter M."/>
            <person name="Diez M.S."/>
            <person name="Solano J."/>
            <person name="Bargiela R."/>
            <person name="Golyshina O.V."/>
            <person name="Manteca A."/>
            <person name="Ramos J.L."/>
            <person name="Gallego J.R."/>
            <person name="Llorente I."/>
            <person name="Martins Dos Santos V.A."/>
            <person name="Jensen O.N."/>
            <person name="Pelaez A.I."/>
            <person name="Sanchez J."/>
            <person name="Ferrer M."/>
        </authorList>
    </citation>
    <scope>NUCLEOTIDE SEQUENCE</scope>
</reference>
<organism evidence="2">
    <name type="scientific">mine drainage metagenome</name>
    <dbReference type="NCBI Taxonomy" id="410659"/>
    <lineage>
        <taxon>unclassified sequences</taxon>
        <taxon>metagenomes</taxon>
        <taxon>ecological metagenomes</taxon>
    </lineage>
</organism>
<evidence type="ECO:0000313" key="2">
    <source>
        <dbReference type="EMBL" id="EQD79917.1"/>
    </source>
</evidence>
<evidence type="ECO:0000259" key="1">
    <source>
        <dbReference type="PROSITE" id="PS50075"/>
    </source>
</evidence>
<dbReference type="AlphaFoldDB" id="T1CC86"/>
<dbReference type="InterPro" id="IPR036736">
    <property type="entry name" value="ACP-like_sf"/>
</dbReference>
<proteinExistence type="predicted"/>
<dbReference type="EMBL" id="AUZX01001091">
    <property type="protein sequence ID" value="EQD79917.1"/>
    <property type="molecule type" value="Genomic_DNA"/>
</dbReference>
<dbReference type="PROSITE" id="PS50075">
    <property type="entry name" value="CARRIER"/>
    <property type="match status" value="1"/>
</dbReference>
<dbReference type="SUPFAM" id="SSF47336">
    <property type="entry name" value="ACP-like"/>
    <property type="match status" value="1"/>
</dbReference>
<name>T1CC86_9ZZZZ</name>
<feature type="domain" description="Carrier" evidence="1">
    <location>
        <begin position="29"/>
        <end position="109"/>
    </location>
</feature>
<accession>T1CC86</accession>
<dbReference type="Gene3D" id="1.10.1200.10">
    <property type="entry name" value="ACP-like"/>
    <property type="match status" value="1"/>
</dbReference>
<protein>
    <recommendedName>
        <fullName evidence="1">Carrier domain-containing protein</fullName>
    </recommendedName>
</protein>
<reference evidence="2" key="1">
    <citation type="submission" date="2013-08" db="EMBL/GenBank/DDBJ databases">
        <authorList>
            <person name="Mendez C."/>
            <person name="Richter M."/>
            <person name="Ferrer M."/>
            <person name="Sanchez J."/>
        </authorList>
    </citation>
    <scope>NUCLEOTIDE SEQUENCE</scope>
</reference>
<gene>
    <name evidence="2" type="ORF">B1A_01435</name>
</gene>
<sequence>MGAETTGIKELSLSSYIMQQVDFGEIPVMSTENSLRDLLDQVLQLGPRVSSFHAETPLLGSIPELDSMAVVNLITTLEEHFGFTIDDDEINAEVFGTLGTLTAFVDHKLHP</sequence>
<comment type="caution">
    <text evidence="2">The sequence shown here is derived from an EMBL/GenBank/DDBJ whole genome shotgun (WGS) entry which is preliminary data.</text>
</comment>